<dbReference type="Pfam" id="PF00096">
    <property type="entry name" value="zf-C2H2"/>
    <property type="match status" value="2"/>
</dbReference>
<name>A0A8D8JQZ2_CULPI</name>
<reference evidence="12" key="1">
    <citation type="submission" date="2021-05" db="EMBL/GenBank/DDBJ databases">
        <authorList>
            <person name="Alioto T."/>
            <person name="Alioto T."/>
            <person name="Gomez Garrido J."/>
        </authorList>
    </citation>
    <scope>NUCLEOTIDE SEQUENCE</scope>
</reference>
<dbReference type="PANTHER" id="PTHR24406">
    <property type="entry name" value="TRANSCRIPTIONAL REPRESSOR CTCFL-RELATED"/>
    <property type="match status" value="1"/>
</dbReference>
<protein>
    <submittedName>
        <fullName evidence="12">Zinc finger protein 112</fullName>
    </submittedName>
</protein>
<feature type="domain" description="ZAD" evidence="11">
    <location>
        <begin position="5"/>
        <end position="86"/>
    </location>
</feature>
<keyword evidence="4 7" id="KW-0863">Zinc-finger</keyword>
<evidence type="ECO:0000256" key="6">
    <source>
        <dbReference type="ARBA" id="ARBA00023242"/>
    </source>
</evidence>
<dbReference type="GO" id="GO:0008270">
    <property type="term" value="F:zinc ion binding"/>
    <property type="evidence" value="ECO:0007669"/>
    <property type="project" value="UniProtKB-UniRule"/>
</dbReference>
<feature type="binding site" evidence="8">
    <location>
        <position position="62"/>
    </location>
    <ligand>
        <name>Zn(2+)</name>
        <dbReference type="ChEBI" id="CHEBI:29105"/>
    </ligand>
</feature>
<evidence type="ECO:0000256" key="3">
    <source>
        <dbReference type="ARBA" id="ARBA00022737"/>
    </source>
</evidence>
<dbReference type="GO" id="GO:0003677">
    <property type="term" value="F:DNA binding"/>
    <property type="evidence" value="ECO:0007669"/>
    <property type="project" value="UniProtKB-ARBA"/>
</dbReference>
<feature type="binding site" evidence="8">
    <location>
        <position position="7"/>
    </location>
    <ligand>
        <name>Zn(2+)</name>
        <dbReference type="ChEBI" id="CHEBI:29105"/>
    </ligand>
</feature>
<dbReference type="InterPro" id="IPR050888">
    <property type="entry name" value="ZnF_C2H2-type_TF"/>
</dbReference>
<dbReference type="EMBL" id="HBUE01112479">
    <property type="protein sequence ID" value="CAG6489404.1"/>
    <property type="molecule type" value="Transcribed_RNA"/>
</dbReference>
<dbReference type="Pfam" id="PF07776">
    <property type="entry name" value="zf-AD"/>
    <property type="match status" value="1"/>
</dbReference>
<dbReference type="EMBL" id="HBUE01297025">
    <property type="protein sequence ID" value="CAG6576949.1"/>
    <property type="molecule type" value="Transcribed_RNA"/>
</dbReference>
<dbReference type="GO" id="GO:0005634">
    <property type="term" value="C:nucleus"/>
    <property type="evidence" value="ECO:0007669"/>
    <property type="project" value="UniProtKB-SubCell"/>
</dbReference>
<dbReference type="SMART" id="SM00355">
    <property type="entry name" value="ZnF_C2H2"/>
    <property type="match status" value="7"/>
</dbReference>
<proteinExistence type="predicted"/>
<evidence type="ECO:0000256" key="1">
    <source>
        <dbReference type="ARBA" id="ARBA00004123"/>
    </source>
</evidence>
<feature type="domain" description="C2H2-type" evidence="10">
    <location>
        <begin position="292"/>
        <end position="320"/>
    </location>
</feature>
<evidence type="ECO:0000256" key="5">
    <source>
        <dbReference type="ARBA" id="ARBA00022833"/>
    </source>
</evidence>
<evidence type="ECO:0000256" key="8">
    <source>
        <dbReference type="PROSITE-ProRule" id="PRU01263"/>
    </source>
</evidence>
<evidence type="ECO:0000256" key="2">
    <source>
        <dbReference type="ARBA" id="ARBA00022723"/>
    </source>
</evidence>
<keyword evidence="3" id="KW-0677">Repeat</keyword>
<evidence type="ECO:0000259" key="11">
    <source>
        <dbReference type="PROSITE" id="PS51915"/>
    </source>
</evidence>
<feature type="binding site" evidence="8">
    <location>
        <position position="59"/>
    </location>
    <ligand>
        <name>Zn(2+)</name>
        <dbReference type="ChEBI" id="CHEBI:29105"/>
    </ligand>
</feature>
<dbReference type="InterPro" id="IPR013087">
    <property type="entry name" value="Znf_C2H2_type"/>
</dbReference>
<evidence type="ECO:0000256" key="7">
    <source>
        <dbReference type="PROSITE-ProRule" id="PRU00042"/>
    </source>
</evidence>
<dbReference type="FunFam" id="3.30.160.60:FF:002343">
    <property type="entry name" value="Zinc finger protein 33A"/>
    <property type="match status" value="1"/>
</dbReference>
<evidence type="ECO:0000256" key="9">
    <source>
        <dbReference type="SAM" id="MobiDB-lite"/>
    </source>
</evidence>
<feature type="region of interest" description="Disordered" evidence="9">
    <location>
        <begin position="375"/>
        <end position="404"/>
    </location>
</feature>
<feature type="domain" description="C2H2-type" evidence="10">
    <location>
        <begin position="167"/>
        <end position="194"/>
    </location>
</feature>
<feature type="domain" description="C2H2-type" evidence="10">
    <location>
        <begin position="263"/>
        <end position="287"/>
    </location>
</feature>
<evidence type="ECO:0000313" key="12">
    <source>
        <dbReference type="EMBL" id="CAG6576949.1"/>
    </source>
</evidence>
<dbReference type="EMBL" id="HBUE01191111">
    <property type="protein sequence ID" value="CAG6525242.1"/>
    <property type="molecule type" value="Transcribed_RNA"/>
</dbReference>
<dbReference type="PROSITE" id="PS51915">
    <property type="entry name" value="ZAD"/>
    <property type="match status" value="1"/>
</dbReference>
<dbReference type="FunFam" id="3.30.160.60:FF:000110">
    <property type="entry name" value="Zinc finger protein-like"/>
    <property type="match status" value="1"/>
</dbReference>
<sequence length="404" mass="46836">MNFINCCRLCLKDLVVDSNFIEEFFSIDELISDDRTLQQVVTECFQILFTENETITKVCEQCAKNVQLVYRIRKTIHDTDDTVKTYYCEIDDKSNIEILDIVTEESIVMQDENSCDTNPEPVKLETNDSPNQLNPHLETEHHIEPAKKTVKKVKTKTTKPARSKPTYTCYICTTDFATLNELDLHLPSHIGISQECHLCNLKVTTVRHLNNHLQRLHFRTGKRIPCQECQDQGSAVEFSSNFKLRDHILRVHRGIVGPPERKFICSYCGKKFSRSSHLKSHENDVHTKAIVFKCNYCTKFTATSRCSLLRHERTHTAEKPFKCDECGAAFNQSNAVKLHKTLKHSDERPYQCTFCDATFKGKYVLKRHLELHEQKNDVRKRSPRGVRQKRIRKKVTEADPSSEN</sequence>
<feature type="binding site" evidence="8">
    <location>
        <position position="10"/>
    </location>
    <ligand>
        <name>Zn(2+)</name>
        <dbReference type="ChEBI" id="CHEBI:29105"/>
    </ligand>
</feature>
<evidence type="ECO:0000256" key="4">
    <source>
        <dbReference type="ARBA" id="ARBA00022771"/>
    </source>
</evidence>
<keyword evidence="2 8" id="KW-0479">Metal-binding</keyword>
<dbReference type="AlphaFoldDB" id="A0A8D8JQZ2"/>
<dbReference type="SUPFAM" id="SSF57667">
    <property type="entry name" value="beta-beta-alpha zinc fingers"/>
    <property type="match status" value="2"/>
</dbReference>
<dbReference type="PROSITE" id="PS50157">
    <property type="entry name" value="ZINC_FINGER_C2H2_2"/>
    <property type="match status" value="5"/>
</dbReference>
<keyword evidence="5 8" id="KW-0862">Zinc</keyword>
<feature type="domain" description="C2H2-type" evidence="10">
    <location>
        <begin position="321"/>
        <end position="349"/>
    </location>
</feature>
<dbReference type="GO" id="GO:0006355">
    <property type="term" value="P:regulation of DNA-templated transcription"/>
    <property type="evidence" value="ECO:0007669"/>
    <property type="project" value="UniProtKB-ARBA"/>
</dbReference>
<dbReference type="PROSITE" id="PS00028">
    <property type="entry name" value="ZINC_FINGER_C2H2_1"/>
    <property type="match status" value="5"/>
</dbReference>
<accession>A0A8D8JQZ2</accession>
<dbReference type="InterPro" id="IPR012934">
    <property type="entry name" value="Znf_AD"/>
</dbReference>
<organism evidence="12">
    <name type="scientific">Culex pipiens</name>
    <name type="common">House mosquito</name>
    <dbReference type="NCBI Taxonomy" id="7175"/>
    <lineage>
        <taxon>Eukaryota</taxon>
        <taxon>Metazoa</taxon>
        <taxon>Ecdysozoa</taxon>
        <taxon>Arthropoda</taxon>
        <taxon>Hexapoda</taxon>
        <taxon>Insecta</taxon>
        <taxon>Pterygota</taxon>
        <taxon>Neoptera</taxon>
        <taxon>Endopterygota</taxon>
        <taxon>Diptera</taxon>
        <taxon>Nematocera</taxon>
        <taxon>Culicoidea</taxon>
        <taxon>Culicidae</taxon>
        <taxon>Culicinae</taxon>
        <taxon>Culicini</taxon>
        <taxon>Culex</taxon>
        <taxon>Culex</taxon>
    </lineage>
</organism>
<feature type="compositionally biased region" description="Basic residues" evidence="9">
    <location>
        <begin position="381"/>
        <end position="393"/>
    </location>
</feature>
<comment type="subcellular location">
    <subcellularLocation>
        <location evidence="1">Nucleus</location>
    </subcellularLocation>
</comment>
<dbReference type="InterPro" id="IPR036236">
    <property type="entry name" value="Znf_C2H2_sf"/>
</dbReference>
<feature type="domain" description="C2H2-type" evidence="10">
    <location>
        <begin position="350"/>
        <end position="377"/>
    </location>
</feature>
<dbReference type="Gene3D" id="3.30.160.60">
    <property type="entry name" value="Classic Zinc Finger"/>
    <property type="match status" value="5"/>
</dbReference>
<keyword evidence="6" id="KW-0539">Nucleus</keyword>
<evidence type="ECO:0000259" key="10">
    <source>
        <dbReference type="PROSITE" id="PS50157"/>
    </source>
</evidence>
<dbReference type="SMART" id="SM00868">
    <property type="entry name" value="zf-AD"/>
    <property type="match status" value="1"/>
</dbReference>